<feature type="domain" description="RNA polymerase sigma factor 70 region 4 type 2" evidence="6">
    <location>
        <begin position="114"/>
        <end position="165"/>
    </location>
</feature>
<keyword evidence="8" id="KW-1185">Reference proteome</keyword>
<protein>
    <submittedName>
        <fullName evidence="7">RNA polymerase subunit sigma-70</fullName>
    </submittedName>
</protein>
<evidence type="ECO:0000313" key="7">
    <source>
        <dbReference type="EMBL" id="PHQ29511.1"/>
    </source>
</evidence>
<dbReference type="InterPro" id="IPR013249">
    <property type="entry name" value="RNA_pol_sigma70_r4_t2"/>
</dbReference>
<evidence type="ECO:0000256" key="1">
    <source>
        <dbReference type="ARBA" id="ARBA00010641"/>
    </source>
</evidence>
<dbReference type="InterPro" id="IPR007627">
    <property type="entry name" value="RNA_pol_sigma70_r2"/>
</dbReference>
<dbReference type="InterPro" id="IPR014327">
    <property type="entry name" value="RNA_pol_sigma70_bacteroid"/>
</dbReference>
<accession>A0A2G1VRY6</accession>
<dbReference type="SUPFAM" id="SSF88659">
    <property type="entry name" value="Sigma3 and sigma4 domains of RNA polymerase sigma factors"/>
    <property type="match status" value="1"/>
</dbReference>
<evidence type="ECO:0000256" key="2">
    <source>
        <dbReference type="ARBA" id="ARBA00023015"/>
    </source>
</evidence>
<dbReference type="InterPro" id="IPR036388">
    <property type="entry name" value="WH-like_DNA-bd_sf"/>
</dbReference>
<evidence type="ECO:0000313" key="8">
    <source>
        <dbReference type="Proteomes" id="UP000229433"/>
    </source>
</evidence>
<keyword evidence="3" id="KW-0731">Sigma factor</keyword>
<keyword evidence="4" id="KW-0804">Transcription</keyword>
<reference evidence="7 8" key="1">
    <citation type="submission" date="2017-08" db="EMBL/GenBank/DDBJ databases">
        <title>The whole genome shortgun sequences of strain Leeuwenhoekiella nanhaiensis G18 from the South China Sea.</title>
        <authorList>
            <person name="Liu Q."/>
        </authorList>
    </citation>
    <scope>NUCLEOTIDE SEQUENCE [LARGE SCALE GENOMIC DNA]</scope>
    <source>
        <strain evidence="7 8">G18</strain>
    </source>
</reference>
<dbReference type="Proteomes" id="UP000229433">
    <property type="component" value="Unassembled WGS sequence"/>
</dbReference>
<evidence type="ECO:0000256" key="4">
    <source>
        <dbReference type="ARBA" id="ARBA00023163"/>
    </source>
</evidence>
<dbReference type="EMBL" id="NQXA01000004">
    <property type="protein sequence ID" value="PHQ29511.1"/>
    <property type="molecule type" value="Genomic_DNA"/>
</dbReference>
<gene>
    <name evidence="7" type="ORF">CJ305_09340</name>
</gene>
<sequence>MKNSDSENLCKEPTYKAFYTSYVQGAKNFALYKCGDEAQALDLTQEAFVKIWQNCADINLSKAKTYLFTTINNLFLNAVKHQKVMLNYEKNNTKENRSFQDPEYILEEKEFKAKLSDAIANLTEAQREVFLMNRIDGKKYREIAETLDLSVKAVEKRMSQALASLREQIPNI</sequence>
<dbReference type="GO" id="GO:0006352">
    <property type="term" value="P:DNA-templated transcription initiation"/>
    <property type="evidence" value="ECO:0007669"/>
    <property type="project" value="InterPro"/>
</dbReference>
<dbReference type="Gene3D" id="1.10.1740.10">
    <property type="match status" value="1"/>
</dbReference>
<dbReference type="InterPro" id="IPR039425">
    <property type="entry name" value="RNA_pol_sigma-70-like"/>
</dbReference>
<dbReference type="Pfam" id="PF08281">
    <property type="entry name" value="Sigma70_r4_2"/>
    <property type="match status" value="1"/>
</dbReference>
<dbReference type="SUPFAM" id="SSF88946">
    <property type="entry name" value="Sigma2 domain of RNA polymerase sigma factors"/>
    <property type="match status" value="1"/>
</dbReference>
<dbReference type="InterPro" id="IPR014284">
    <property type="entry name" value="RNA_pol_sigma-70_dom"/>
</dbReference>
<dbReference type="InterPro" id="IPR013325">
    <property type="entry name" value="RNA_pol_sigma_r2"/>
</dbReference>
<comment type="similarity">
    <text evidence="1">Belongs to the sigma-70 factor family. ECF subfamily.</text>
</comment>
<dbReference type="Pfam" id="PF04542">
    <property type="entry name" value="Sigma70_r2"/>
    <property type="match status" value="1"/>
</dbReference>
<dbReference type="AlphaFoldDB" id="A0A2G1VRY6"/>
<dbReference type="GO" id="GO:0003677">
    <property type="term" value="F:DNA binding"/>
    <property type="evidence" value="ECO:0007669"/>
    <property type="project" value="InterPro"/>
</dbReference>
<dbReference type="PANTHER" id="PTHR43133:SF46">
    <property type="entry name" value="RNA POLYMERASE SIGMA-70 FACTOR ECF SUBFAMILY"/>
    <property type="match status" value="1"/>
</dbReference>
<dbReference type="NCBIfam" id="TIGR02937">
    <property type="entry name" value="sigma70-ECF"/>
    <property type="match status" value="1"/>
</dbReference>
<dbReference type="Gene3D" id="1.10.10.10">
    <property type="entry name" value="Winged helix-like DNA-binding domain superfamily/Winged helix DNA-binding domain"/>
    <property type="match status" value="1"/>
</dbReference>
<dbReference type="NCBIfam" id="TIGR02985">
    <property type="entry name" value="Sig70_bacteroi1"/>
    <property type="match status" value="1"/>
</dbReference>
<proteinExistence type="inferred from homology"/>
<name>A0A2G1VRY6_9FLAO</name>
<dbReference type="GO" id="GO:0016987">
    <property type="term" value="F:sigma factor activity"/>
    <property type="evidence" value="ECO:0007669"/>
    <property type="project" value="UniProtKB-KW"/>
</dbReference>
<evidence type="ECO:0000259" key="6">
    <source>
        <dbReference type="Pfam" id="PF08281"/>
    </source>
</evidence>
<organism evidence="7 8">
    <name type="scientific">Leeuwenhoekiella nanhaiensis</name>
    <dbReference type="NCBI Taxonomy" id="1655491"/>
    <lineage>
        <taxon>Bacteria</taxon>
        <taxon>Pseudomonadati</taxon>
        <taxon>Bacteroidota</taxon>
        <taxon>Flavobacteriia</taxon>
        <taxon>Flavobacteriales</taxon>
        <taxon>Flavobacteriaceae</taxon>
        <taxon>Leeuwenhoekiella</taxon>
    </lineage>
</organism>
<dbReference type="CDD" id="cd06171">
    <property type="entry name" value="Sigma70_r4"/>
    <property type="match status" value="1"/>
</dbReference>
<dbReference type="InterPro" id="IPR013324">
    <property type="entry name" value="RNA_pol_sigma_r3/r4-like"/>
</dbReference>
<comment type="caution">
    <text evidence="7">The sequence shown here is derived from an EMBL/GenBank/DDBJ whole genome shotgun (WGS) entry which is preliminary data.</text>
</comment>
<evidence type="ECO:0000256" key="3">
    <source>
        <dbReference type="ARBA" id="ARBA00023082"/>
    </source>
</evidence>
<dbReference type="OrthoDB" id="659855at2"/>
<dbReference type="PANTHER" id="PTHR43133">
    <property type="entry name" value="RNA POLYMERASE ECF-TYPE SIGMA FACTO"/>
    <property type="match status" value="1"/>
</dbReference>
<keyword evidence="2" id="KW-0805">Transcription regulation</keyword>
<feature type="domain" description="RNA polymerase sigma-70 region 2" evidence="5">
    <location>
        <begin position="18"/>
        <end position="83"/>
    </location>
</feature>
<evidence type="ECO:0000259" key="5">
    <source>
        <dbReference type="Pfam" id="PF04542"/>
    </source>
</evidence>